<dbReference type="EMBL" id="CP027665">
    <property type="protein sequence ID" value="AVO36288.2"/>
    <property type="molecule type" value="Genomic_DNA"/>
</dbReference>
<dbReference type="AlphaFoldDB" id="A0A2S0MK69"/>
<evidence type="ECO:0000313" key="3">
    <source>
        <dbReference type="EMBL" id="AVO36288.2"/>
    </source>
</evidence>
<dbReference type="Proteomes" id="UP000237655">
    <property type="component" value="Chromosome"/>
</dbReference>
<dbReference type="KEGG" id="thas:C6Y53_00235"/>
<keyword evidence="4" id="KW-1185">Reference proteome</keyword>
<accession>A0A2S0MK69</accession>
<proteinExistence type="predicted"/>
<keyword evidence="3" id="KW-0282">Flagellum</keyword>
<evidence type="ECO:0000259" key="2">
    <source>
        <dbReference type="Pfam" id="PF01052"/>
    </source>
</evidence>
<dbReference type="InterPro" id="IPR036429">
    <property type="entry name" value="SpoA-like_sf"/>
</dbReference>
<keyword evidence="3" id="KW-0966">Cell projection</keyword>
<keyword evidence="3" id="KW-0969">Cilium</keyword>
<dbReference type="RefSeq" id="WP_149615424.1">
    <property type="nucleotide sequence ID" value="NZ_CP027665.1"/>
</dbReference>
<protein>
    <submittedName>
        <fullName evidence="3">FliM/FliN family flagellar motor switch protein</fullName>
    </submittedName>
</protein>
<gene>
    <name evidence="3" type="ORF">C6Y53_00235</name>
</gene>
<evidence type="ECO:0000313" key="4">
    <source>
        <dbReference type="Proteomes" id="UP000237655"/>
    </source>
</evidence>
<feature type="region of interest" description="Disordered" evidence="1">
    <location>
        <begin position="297"/>
        <end position="372"/>
    </location>
</feature>
<feature type="domain" description="Flagellar motor switch protein FliN-like C-terminal" evidence="2">
    <location>
        <begin position="218"/>
        <end position="284"/>
    </location>
</feature>
<evidence type="ECO:0000256" key="1">
    <source>
        <dbReference type="SAM" id="MobiDB-lite"/>
    </source>
</evidence>
<dbReference type="SUPFAM" id="SSF101801">
    <property type="entry name" value="Surface presentation of antigens (SPOA)"/>
    <property type="match status" value="1"/>
</dbReference>
<reference evidence="4" key="1">
    <citation type="submission" date="2018-03" db="EMBL/GenBank/DDBJ databases">
        <title>Genomic analysis of the strain SH-1 isolated from shrimp intestine.</title>
        <authorList>
            <person name="Kim Y.-S."/>
            <person name="Kim S.-E."/>
            <person name="Kim K.-H."/>
        </authorList>
    </citation>
    <scope>NUCLEOTIDE SEQUENCE [LARGE SCALE GENOMIC DNA]</scope>
    <source>
        <strain evidence="4">SH-1</strain>
    </source>
</reference>
<organism evidence="3 4">
    <name type="scientific">Pukyongiella litopenaei</name>
    <dbReference type="NCBI Taxonomy" id="2605946"/>
    <lineage>
        <taxon>Bacteria</taxon>
        <taxon>Pseudomonadati</taxon>
        <taxon>Pseudomonadota</taxon>
        <taxon>Alphaproteobacteria</taxon>
        <taxon>Rhodobacterales</taxon>
        <taxon>Paracoccaceae</taxon>
        <taxon>Pukyongiella</taxon>
    </lineage>
</organism>
<dbReference type="InterPro" id="IPR001543">
    <property type="entry name" value="FliN-like_C"/>
</dbReference>
<dbReference type="Gene3D" id="2.30.330.10">
    <property type="entry name" value="SpoA-like"/>
    <property type="match status" value="1"/>
</dbReference>
<sequence length="372" mass="38439">MTGPDQTVLRHKLASGREDANGARPGARSALRALRLAIARAAEEVLDLRLSVIGATQWRGASDGLDGRLGGNPLLIMLDGPGGAPGAVALDPGLVTALIQHQTMGRVIGGDAPDRIFTATDAALAEPLIAAVMSRLPDLADDARDRACLTGFRPGVWVDSAESLALALDGCDCRLFEMKLDLAGGAGQGALSLVLPEADTRQGSDPAETDRADMATALGAARADLTAVLCRMRMPLDALRRLAPGDLLPLAGYRLDRTGLYGIDGQLVASGRLGQAGGVRAIRIGAPSMQDAEPVPYGPGKIGAPARHPDQPVSVPVTEVLPPDPARDEARTESGAPGTAARDDDDTLADLSPEDAMREITHLAGLPSPEPS</sequence>
<dbReference type="Pfam" id="PF01052">
    <property type="entry name" value="FliMN_C"/>
    <property type="match status" value="1"/>
</dbReference>
<name>A0A2S0MK69_9RHOB</name>